<feature type="transmembrane region" description="Helical" evidence="1">
    <location>
        <begin position="157"/>
        <end position="176"/>
    </location>
</feature>
<keyword evidence="1" id="KW-0472">Membrane</keyword>
<reference evidence="3" key="1">
    <citation type="submission" date="2022-11" db="UniProtKB">
        <authorList>
            <consortium name="WormBaseParasite"/>
        </authorList>
    </citation>
    <scope>IDENTIFICATION</scope>
</reference>
<organism evidence="2 3">
    <name type="scientific">Globodera rostochiensis</name>
    <name type="common">Golden nematode worm</name>
    <name type="synonym">Heterodera rostochiensis</name>
    <dbReference type="NCBI Taxonomy" id="31243"/>
    <lineage>
        <taxon>Eukaryota</taxon>
        <taxon>Metazoa</taxon>
        <taxon>Ecdysozoa</taxon>
        <taxon>Nematoda</taxon>
        <taxon>Chromadorea</taxon>
        <taxon>Rhabditida</taxon>
        <taxon>Tylenchina</taxon>
        <taxon>Tylenchomorpha</taxon>
        <taxon>Tylenchoidea</taxon>
        <taxon>Heteroderidae</taxon>
        <taxon>Heteroderinae</taxon>
        <taxon>Globodera</taxon>
    </lineage>
</organism>
<protein>
    <submittedName>
        <fullName evidence="3">Uncharacterized protein</fullName>
    </submittedName>
</protein>
<feature type="transmembrane region" description="Helical" evidence="1">
    <location>
        <begin position="215"/>
        <end position="236"/>
    </location>
</feature>
<evidence type="ECO:0000313" key="3">
    <source>
        <dbReference type="WBParaSite" id="Gr19_v10_g16504.t1"/>
    </source>
</evidence>
<feature type="transmembrane region" description="Helical" evidence="1">
    <location>
        <begin position="57"/>
        <end position="86"/>
    </location>
</feature>
<proteinExistence type="predicted"/>
<keyword evidence="2" id="KW-1185">Reference proteome</keyword>
<dbReference type="AlphaFoldDB" id="A0A914HEW2"/>
<evidence type="ECO:0000313" key="2">
    <source>
        <dbReference type="Proteomes" id="UP000887572"/>
    </source>
</evidence>
<keyword evidence="1" id="KW-1133">Transmembrane helix</keyword>
<feature type="transmembrane region" description="Helical" evidence="1">
    <location>
        <begin position="125"/>
        <end position="145"/>
    </location>
</feature>
<feature type="transmembrane region" description="Helical" evidence="1">
    <location>
        <begin position="188"/>
        <end position="209"/>
    </location>
</feature>
<feature type="transmembrane region" description="Helical" evidence="1">
    <location>
        <begin position="92"/>
        <end position="113"/>
    </location>
</feature>
<accession>A0A914HEW2</accession>
<evidence type="ECO:0000256" key="1">
    <source>
        <dbReference type="SAM" id="Phobius"/>
    </source>
</evidence>
<dbReference type="WBParaSite" id="Gr19_v10_g16504.t1">
    <property type="protein sequence ID" value="Gr19_v10_g16504.t1"/>
    <property type="gene ID" value="Gr19_v10_g16504"/>
</dbReference>
<sequence length="237" mass="25645">MSDVCEGSTSSVPNDTIAWTKFGSLLTIAAATTVLFFTVLGALFVECYNDEPELYRFAYASILFFGYVGIFTLFGVVDGIFALFGVVDRQSIWSIVGGYVILALIIALVAIIPRCERLLMPKYEAIPYLHGFFGYVALLCVGIASHLGAACLNGYDWFIFGGAFLCFGGMWALLLHQQKFKHSGAENVALLYGHGLIVYIGIVGNLSLVGFGGPFAVLSAAAFALYCIGMVVYCPWK</sequence>
<dbReference type="Proteomes" id="UP000887572">
    <property type="component" value="Unplaced"/>
</dbReference>
<keyword evidence="1" id="KW-0812">Transmembrane</keyword>
<feature type="transmembrane region" description="Helical" evidence="1">
    <location>
        <begin position="22"/>
        <end position="45"/>
    </location>
</feature>
<name>A0A914HEW2_GLORO</name>